<dbReference type="AlphaFoldDB" id="A0A060YC22"/>
<dbReference type="PANTHER" id="PTHR11905:SF159">
    <property type="entry name" value="ADAM METALLOPROTEASE"/>
    <property type="match status" value="1"/>
</dbReference>
<dbReference type="PANTHER" id="PTHR11905">
    <property type="entry name" value="ADAM A DISINTEGRIN AND METALLOPROTEASE DOMAIN"/>
    <property type="match status" value="1"/>
</dbReference>
<sequence>MVERRQKAQKASRSSMPVSSAANTEERGCYYSGTVLNDAGSIASFSTCAGLMGFIQLNGDFLYIEPVNRTLAVTGQAHRVYRRKRSTTEERQTDKQTTDKQTSSNYCGVIPGGLPPSCAADTLLMKMFPFRNAEVIKGTVHFLRFRLTSISKISKEKFTFWIKIGLGIFGLHCLL</sequence>
<feature type="compositionally biased region" description="Polar residues" evidence="1">
    <location>
        <begin position="9"/>
        <end position="20"/>
    </location>
</feature>
<evidence type="ECO:0000313" key="2">
    <source>
        <dbReference type="EMBL" id="CDQ89082.1"/>
    </source>
</evidence>
<reference evidence="2" key="2">
    <citation type="submission" date="2014-03" db="EMBL/GenBank/DDBJ databases">
        <authorList>
            <person name="Genoscope - CEA"/>
        </authorList>
    </citation>
    <scope>NUCLEOTIDE SEQUENCE</scope>
</reference>
<dbReference type="PaxDb" id="8022-A0A060YC22"/>
<feature type="region of interest" description="Disordered" evidence="1">
    <location>
        <begin position="1"/>
        <end position="20"/>
    </location>
</feature>
<evidence type="ECO:0000313" key="3">
    <source>
        <dbReference type="Proteomes" id="UP000193380"/>
    </source>
</evidence>
<proteinExistence type="predicted"/>
<dbReference type="EMBL" id="FR909180">
    <property type="protein sequence ID" value="CDQ89082.1"/>
    <property type="molecule type" value="Genomic_DNA"/>
</dbReference>
<gene>
    <name evidence="2" type="ORF">GSONMT00023076001</name>
</gene>
<feature type="region of interest" description="Disordered" evidence="1">
    <location>
        <begin position="82"/>
        <end position="103"/>
    </location>
</feature>
<protein>
    <submittedName>
        <fullName evidence="2">Uncharacterized protein</fullName>
    </submittedName>
</protein>
<name>A0A060YC22_ONCMY</name>
<organism evidence="2 3">
    <name type="scientific">Oncorhynchus mykiss</name>
    <name type="common">Rainbow trout</name>
    <name type="synonym">Salmo gairdneri</name>
    <dbReference type="NCBI Taxonomy" id="8022"/>
    <lineage>
        <taxon>Eukaryota</taxon>
        <taxon>Metazoa</taxon>
        <taxon>Chordata</taxon>
        <taxon>Craniata</taxon>
        <taxon>Vertebrata</taxon>
        <taxon>Euteleostomi</taxon>
        <taxon>Actinopterygii</taxon>
        <taxon>Neopterygii</taxon>
        <taxon>Teleostei</taxon>
        <taxon>Protacanthopterygii</taxon>
        <taxon>Salmoniformes</taxon>
        <taxon>Salmonidae</taxon>
        <taxon>Salmoninae</taxon>
        <taxon>Oncorhynchus</taxon>
    </lineage>
</organism>
<evidence type="ECO:0000256" key="1">
    <source>
        <dbReference type="SAM" id="MobiDB-lite"/>
    </source>
</evidence>
<dbReference type="Proteomes" id="UP000193380">
    <property type="component" value="Unassembled WGS sequence"/>
</dbReference>
<dbReference type="STRING" id="8022.A0A060YC22"/>
<feature type="compositionally biased region" description="Basic and acidic residues" evidence="1">
    <location>
        <begin position="86"/>
        <end position="98"/>
    </location>
</feature>
<reference evidence="2" key="1">
    <citation type="journal article" date="2014" name="Nat. Commun.">
        <title>The rainbow trout genome provides novel insights into evolution after whole-genome duplication in vertebrates.</title>
        <authorList>
            <person name="Berthelot C."/>
            <person name="Brunet F."/>
            <person name="Chalopin D."/>
            <person name="Juanchich A."/>
            <person name="Bernard M."/>
            <person name="Noel B."/>
            <person name="Bento P."/>
            <person name="Da Silva C."/>
            <person name="Labadie K."/>
            <person name="Alberti A."/>
            <person name="Aury J.M."/>
            <person name="Louis A."/>
            <person name="Dehais P."/>
            <person name="Bardou P."/>
            <person name="Montfort J."/>
            <person name="Klopp C."/>
            <person name="Cabau C."/>
            <person name="Gaspin C."/>
            <person name="Thorgaard G.H."/>
            <person name="Boussaha M."/>
            <person name="Quillet E."/>
            <person name="Guyomard R."/>
            <person name="Galiana D."/>
            <person name="Bobe J."/>
            <person name="Volff J.N."/>
            <person name="Genet C."/>
            <person name="Wincker P."/>
            <person name="Jaillon O."/>
            <person name="Roest Crollius H."/>
            <person name="Guiguen Y."/>
        </authorList>
    </citation>
    <scope>NUCLEOTIDE SEQUENCE [LARGE SCALE GENOMIC DNA]</scope>
</reference>
<accession>A0A060YC22</accession>